<organism evidence="2">
    <name type="scientific">Flexilinea flocculi</name>
    <dbReference type="NCBI Taxonomy" id="1678840"/>
    <lineage>
        <taxon>Bacteria</taxon>
        <taxon>Bacillati</taxon>
        <taxon>Chloroflexota</taxon>
        <taxon>Anaerolineae</taxon>
        <taxon>Anaerolineales</taxon>
        <taxon>Anaerolineaceae</taxon>
        <taxon>Flexilinea</taxon>
    </lineage>
</organism>
<name>A0A0K8PAZ6_9CHLR</name>
<gene>
    <name evidence="2" type="ORF">ATC1_11248</name>
</gene>
<feature type="signal peptide" evidence="1">
    <location>
        <begin position="1"/>
        <end position="21"/>
    </location>
</feature>
<evidence type="ECO:0008006" key="4">
    <source>
        <dbReference type="Google" id="ProtNLM"/>
    </source>
</evidence>
<evidence type="ECO:0000313" key="3">
    <source>
        <dbReference type="Proteomes" id="UP000053370"/>
    </source>
</evidence>
<dbReference type="STRING" id="1678840.ATC1_11248"/>
<sequence>MKRACKLILFFIFMIGIQSFSFYDPDKEANRVVTSVVQKAQILDDDNASLALLRLDGRVYFFQNMYGLQPIDLQIPTEFSMPYFASRILTDSHFIYFLQTSPFSEGLTLINKAGDRRFISSPLPNSILYAAFPSPLGDRLFWIYDASPVPISLSAPCDENPDCPGYVFEVISSDLSGSDTQPIIRIETGVKEYGLQVFFDGWNLQRDAFRINVSFSQPSALYLPEQGLVYEINPLSKEIITHGDPFQGLLLSPDGLWSANAYWGDQSIFEIRQKITNEIRRPELIFGESTLVDQLSFSPSGSSLAWIALSWDSSQSLLKEIALQVMGMESGEICSLLLPLPEKDQYGRLNLPYLPKWINEKFLVVNSENGSRIFNIQSMDWEIEWDTVLHGEDDFLALGSLTEMVDFS</sequence>
<dbReference type="RefSeq" id="WP_062277396.1">
    <property type="nucleotide sequence ID" value="NZ_DF968179.1"/>
</dbReference>
<accession>A0A0K8PAZ6</accession>
<evidence type="ECO:0000313" key="2">
    <source>
        <dbReference type="EMBL" id="GAP39320.1"/>
    </source>
</evidence>
<evidence type="ECO:0000256" key="1">
    <source>
        <dbReference type="SAM" id="SignalP"/>
    </source>
</evidence>
<reference evidence="2" key="1">
    <citation type="journal article" date="2015" name="Genome Announc.">
        <title>Draft Genome Sequence of Anaerolineae Strain TC1, a Novel Isolate from a Methanogenic Wastewater Treatment System.</title>
        <authorList>
            <person name="Matsuura N."/>
            <person name="Tourlousse D.M."/>
            <person name="Sun L."/>
            <person name="Toyonaga M."/>
            <person name="Kuroda K."/>
            <person name="Ohashi A."/>
            <person name="Cruz R."/>
            <person name="Yamaguchi T."/>
            <person name="Sekiguchi Y."/>
        </authorList>
    </citation>
    <scope>NUCLEOTIDE SEQUENCE [LARGE SCALE GENOMIC DNA]</scope>
    <source>
        <strain evidence="2">TC1</strain>
    </source>
</reference>
<keyword evidence="3" id="KW-1185">Reference proteome</keyword>
<proteinExistence type="predicted"/>
<keyword evidence="1" id="KW-0732">Signal</keyword>
<dbReference type="AlphaFoldDB" id="A0A0K8PAZ6"/>
<dbReference type="EMBL" id="DF968179">
    <property type="protein sequence ID" value="GAP39320.1"/>
    <property type="molecule type" value="Genomic_DNA"/>
</dbReference>
<protein>
    <recommendedName>
        <fullName evidence="4">Protein containing WD40-like beta propeller repeat</fullName>
    </recommendedName>
</protein>
<dbReference type="Proteomes" id="UP000053370">
    <property type="component" value="Unassembled WGS sequence"/>
</dbReference>
<feature type="chain" id="PRO_5005513918" description="Protein containing WD40-like beta propeller repeat" evidence="1">
    <location>
        <begin position="22"/>
        <end position="408"/>
    </location>
</feature>